<dbReference type="InterPro" id="IPR037208">
    <property type="entry name" value="Spo0E-like_sf"/>
</dbReference>
<dbReference type="OrthoDB" id="1799384at2"/>
<proteinExistence type="predicted"/>
<dbReference type="GO" id="GO:0043937">
    <property type="term" value="P:regulation of sporulation"/>
    <property type="evidence" value="ECO:0007669"/>
    <property type="project" value="InterPro"/>
</dbReference>
<dbReference type="Pfam" id="PF09388">
    <property type="entry name" value="SpoOE-like"/>
    <property type="match status" value="1"/>
</dbReference>
<sequence length="92" mass="10720">MVQEQIEVKRISKQGIAFDIELKDPRVVSISGKLEELIKQIEELRSIMIKLKEGRSYTDHEVITASQELDVVLDKYQEMMMKNNANQDLELK</sequence>
<reference evidence="1" key="1">
    <citation type="submission" date="2018-02" db="EMBL/GenBank/DDBJ databases">
        <authorList>
            <person name="Cohen D.B."/>
            <person name="Kent A.D."/>
        </authorList>
    </citation>
    <scope>NUCLEOTIDE SEQUENCE [LARGE SCALE GENOMIC DNA]</scope>
    <source>
        <strain evidence="1">Peat soil MAG SbF1</strain>
    </source>
</reference>
<dbReference type="InterPro" id="IPR036638">
    <property type="entry name" value="HLH_DNA-bd_sf"/>
</dbReference>
<protein>
    <submittedName>
        <fullName evidence="1">Spo0E like sporulation regulatory protein (Modular protein)</fullName>
    </submittedName>
</protein>
<gene>
    <name evidence="1" type="ORF">SBF1_2250001</name>
</gene>
<dbReference type="Gene3D" id="4.10.280.10">
    <property type="entry name" value="Helix-loop-helix DNA-binding domain"/>
    <property type="match status" value="1"/>
</dbReference>
<dbReference type="SUPFAM" id="SSF140500">
    <property type="entry name" value="BAS1536-like"/>
    <property type="match status" value="1"/>
</dbReference>
<dbReference type="Proteomes" id="UP000238916">
    <property type="component" value="Unassembled WGS sequence"/>
</dbReference>
<dbReference type="AlphaFoldDB" id="A0A2U3KLN6"/>
<organism evidence="1">
    <name type="scientific">Candidatus Desulfosporosinus infrequens</name>
    <dbReference type="NCBI Taxonomy" id="2043169"/>
    <lineage>
        <taxon>Bacteria</taxon>
        <taxon>Bacillati</taxon>
        <taxon>Bacillota</taxon>
        <taxon>Clostridia</taxon>
        <taxon>Eubacteriales</taxon>
        <taxon>Desulfitobacteriaceae</taxon>
        <taxon>Desulfosporosinus</taxon>
    </lineage>
</organism>
<accession>A0A2U3KLN6</accession>
<dbReference type="InterPro" id="IPR018540">
    <property type="entry name" value="Spo0E-like"/>
</dbReference>
<evidence type="ECO:0000313" key="1">
    <source>
        <dbReference type="EMBL" id="SPF40545.1"/>
    </source>
</evidence>
<dbReference type="GO" id="GO:0046983">
    <property type="term" value="F:protein dimerization activity"/>
    <property type="evidence" value="ECO:0007669"/>
    <property type="project" value="InterPro"/>
</dbReference>
<dbReference type="EMBL" id="OMOF01000141">
    <property type="protein sequence ID" value="SPF40545.1"/>
    <property type="molecule type" value="Genomic_DNA"/>
</dbReference>
<name>A0A2U3KLN6_9FIRM</name>